<accession>A0ABN3JIF7</accession>
<dbReference type="EMBL" id="BAAARW010000020">
    <property type="protein sequence ID" value="GAA2431304.1"/>
    <property type="molecule type" value="Genomic_DNA"/>
</dbReference>
<keyword evidence="5 6" id="KW-0472">Membrane</keyword>
<feature type="transmembrane region" description="Helical" evidence="6">
    <location>
        <begin position="47"/>
        <end position="68"/>
    </location>
</feature>
<dbReference type="Gene3D" id="1.20.1250.20">
    <property type="entry name" value="MFS general substrate transporter like domains"/>
    <property type="match status" value="1"/>
</dbReference>
<feature type="transmembrane region" description="Helical" evidence="6">
    <location>
        <begin position="80"/>
        <end position="104"/>
    </location>
</feature>
<keyword evidence="9" id="KW-1185">Reference proteome</keyword>
<keyword evidence="3 6" id="KW-0812">Transmembrane</keyword>
<feature type="transmembrane region" description="Helical" evidence="6">
    <location>
        <begin position="110"/>
        <end position="131"/>
    </location>
</feature>
<dbReference type="InterPro" id="IPR020846">
    <property type="entry name" value="MFS_dom"/>
</dbReference>
<dbReference type="Proteomes" id="UP001501231">
    <property type="component" value="Unassembled WGS sequence"/>
</dbReference>
<name>A0ABN3JIF7_9ACTN</name>
<evidence type="ECO:0000259" key="7">
    <source>
        <dbReference type="PROSITE" id="PS50850"/>
    </source>
</evidence>
<proteinExistence type="predicted"/>
<comment type="subcellular location">
    <subcellularLocation>
        <location evidence="1">Cell membrane</location>
        <topology evidence="1">Multi-pass membrane protein</topology>
    </subcellularLocation>
</comment>
<evidence type="ECO:0000256" key="5">
    <source>
        <dbReference type="ARBA" id="ARBA00023136"/>
    </source>
</evidence>
<feature type="transmembrane region" description="Helical" evidence="6">
    <location>
        <begin position="20"/>
        <end position="41"/>
    </location>
</feature>
<keyword evidence="2" id="KW-0813">Transport</keyword>
<feature type="domain" description="Major facilitator superfamily (MFS) profile" evidence="7">
    <location>
        <begin position="1"/>
        <end position="134"/>
    </location>
</feature>
<evidence type="ECO:0000256" key="3">
    <source>
        <dbReference type="ARBA" id="ARBA00022692"/>
    </source>
</evidence>
<gene>
    <name evidence="8" type="ORF">GCM10010191_51350</name>
</gene>
<evidence type="ECO:0000256" key="4">
    <source>
        <dbReference type="ARBA" id="ARBA00022989"/>
    </source>
</evidence>
<evidence type="ECO:0000256" key="1">
    <source>
        <dbReference type="ARBA" id="ARBA00004651"/>
    </source>
</evidence>
<comment type="caution">
    <text evidence="8">The sequence shown here is derived from an EMBL/GenBank/DDBJ whole genome shotgun (WGS) entry which is preliminary data.</text>
</comment>
<evidence type="ECO:0000256" key="6">
    <source>
        <dbReference type="SAM" id="Phobius"/>
    </source>
</evidence>
<dbReference type="PANTHER" id="PTHR23511:SF5">
    <property type="entry name" value="MAJOR FACILITATOR-TYPE TRANSPORTER HXNZ-RELATED"/>
    <property type="match status" value="1"/>
</dbReference>
<keyword evidence="4 6" id="KW-1133">Transmembrane helix</keyword>
<evidence type="ECO:0000313" key="8">
    <source>
        <dbReference type="EMBL" id="GAA2431304.1"/>
    </source>
</evidence>
<dbReference type="PANTHER" id="PTHR23511">
    <property type="entry name" value="SYNAPTIC VESICLE GLYCOPROTEIN 2"/>
    <property type="match status" value="1"/>
</dbReference>
<dbReference type="SUPFAM" id="SSF103473">
    <property type="entry name" value="MFS general substrate transporter"/>
    <property type="match status" value="1"/>
</dbReference>
<evidence type="ECO:0000256" key="2">
    <source>
        <dbReference type="ARBA" id="ARBA00022448"/>
    </source>
</evidence>
<dbReference type="PROSITE" id="PS50850">
    <property type="entry name" value="MFS"/>
    <property type="match status" value="1"/>
</dbReference>
<organism evidence="8 9">
    <name type="scientific">Actinomadura vinacea</name>
    <dbReference type="NCBI Taxonomy" id="115336"/>
    <lineage>
        <taxon>Bacteria</taxon>
        <taxon>Bacillati</taxon>
        <taxon>Actinomycetota</taxon>
        <taxon>Actinomycetes</taxon>
        <taxon>Streptosporangiales</taxon>
        <taxon>Thermomonosporaceae</taxon>
        <taxon>Actinomadura</taxon>
    </lineage>
</organism>
<dbReference type="InterPro" id="IPR005828">
    <property type="entry name" value="MFS_sugar_transport-like"/>
</dbReference>
<evidence type="ECO:0000313" key="9">
    <source>
        <dbReference type="Proteomes" id="UP001501231"/>
    </source>
</evidence>
<protein>
    <recommendedName>
        <fullName evidence="7">Major facilitator superfamily (MFS) profile domain-containing protein</fullName>
    </recommendedName>
</protein>
<dbReference type="Pfam" id="PF00083">
    <property type="entry name" value="Sugar_tr"/>
    <property type="match status" value="1"/>
</dbReference>
<dbReference type="InterPro" id="IPR036259">
    <property type="entry name" value="MFS_trans_sf"/>
</dbReference>
<sequence length="143" mass="15026">MFLVGATLCALTIDFVGRRIWFTAALGGSAIFLFLLAGSGLDAPSDLMVFGSGAYFFAAAAAIGVYLYTPELYPTRIRAIGVGAATAWLRLASMISPLIIGTFIACGLHWVFAVFGGIAVLVAVIVPLFAIETKGEVLEYLSP</sequence>
<reference evidence="8 9" key="1">
    <citation type="journal article" date="2019" name="Int. J. Syst. Evol. Microbiol.">
        <title>The Global Catalogue of Microorganisms (GCM) 10K type strain sequencing project: providing services to taxonomists for standard genome sequencing and annotation.</title>
        <authorList>
            <consortium name="The Broad Institute Genomics Platform"/>
            <consortium name="The Broad Institute Genome Sequencing Center for Infectious Disease"/>
            <person name="Wu L."/>
            <person name="Ma J."/>
        </authorList>
    </citation>
    <scope>NUCLEOTIDE SEQUENCE [LARGE SCALE GENOMIC DNA]</scope>
    <source>
        <strain evidence="8 9">JCM 3325</strain>
    </source>
</reference>